<dbReference type="Proteomes" id="UP001155241">
    <property type="component" value="Unassembled WGS sequence"/>
</dbReference>
<accession>A0A9X2JEH7</accession>
<dbReference type="RefSeq" id="WP_252850752.1">
    <property type="nucleotide sequence ID" value="NZ_JAMXLR010000006.1"/>
</dbReference>
<evidence type="ECO:0000256" key="1">
    <source>
        <dbReference type="SAM" id="SignalP"/>
    </source>
</evidence>
<comment type="caution">
    <text evidence="2">The sequence shown here is derived from an EMBL/GenBank/DDBJ whole genome shotgun (WGS) entry which is preliminary data.</text>
</comment>
<proteinExistence type="predicted"/>
<feature type="chain" id="PRO_5040743579" evidence="1">
    <location>
        <begin position="22"/>
        <end position="213"/>
    </location>
</feature>
<evidence type="ECO:0000313" key="3">
    <source>
        <dbReference type="Proteomes" id="UP001155241"/>
    </source>
</evidence>
<organism evidence="2 3">
    <name type="scientific">Aeoliella straminimaris</name>
    <dbReference type="NCBI Taxonomy" id="2954799"/>
    <lineage>
        <taxon>Bacteria</taxon>
        <taxon>Pseudomonadati</taxon>
        <taxon>Planctomycetota</taxon>
        <taxon>Planctomycetia</taxon>
        <taxon>Pirellulales</taxon>
        <taxon>Lacipirellulaceae</taxon>
        <taxon>Aeoliella</taxon>
    </lineage>
</organism>
<dbReference type="NCBIfam" id="TIGR02595">
    <property type="entry name" value="PEP_CTERM"/>
    <property type="match status" value="1"/>
</dbReference>
<dbReference type="AlphaFoldDB" id="A0A9X2JEH7"/>
<reference evidence="2" key="1">
    <citation type="submission" date="2022-06" db="EMBL/GenBank/DDBJ databases">
        <title>Aeoliella straminimaris, a novel planctomycete from sediments.</title>
        <authorList>
            <person name="Vitorino I.R."/>
            <person name="Lage O.M."/>
        </authorList>
    </citation>
    <scope>NUCLEOTIDE SEQUENCE</scope>
    <source>
        <strain evidence="2">ICT_H6.2</strain>
    </source>
</reference>
<sequence>MKTQLIVTAIVLSFAAAPSQADVIFSNLGAGDTFSAAGRIFQGESVGTIGNVDQAASFSVGGTSYLLDSLELGVNVTSAGPLDVILAADNGGEPGAELEAISLNLAVGEQLALASAAGTTMLDANTTYWVIADAKGSIDGGWRFNTTGDVGLTAGRSAGVGSTNYGDWNLRPDDDRYAFRVQGTPMEIPEPTSVALFVIAGIGATALRLRKRD</sequence>
<gene>
    <name evidence="2" type="ORF">NG895_01935</name>
</gene>
<dbReference type="EMBL" id="JAMXLR010000006">
    <property type="protein sequence ID" value="MCO6042656.1"/>
    <property type="molecule type" value="Genomic_DNA"/>
</dbReference>
<keyword evidence="1" id="KW-0732">Signal</keyword>
<feature type="signal peptide" evidence="1">
    <location>
        <begin position="1"/>
        <end position="21"/>
    </location>
</feature>
<name>A0A9X2JEH7_9BACT</name>
<protein>
    <submittedName>
        <fullName evidence="2">PEP-CTERM sorting domain-containing protein</fullName>
    </submittedName>
</protein>
<dbReference type="InterPro" id="IPR013424">
    <property type="entry name" value="Ice-binding_C"/>
</dbReference>
<dbReference type="NCBIfam" id="NF041539">
    <property type="entry name" value="choice_anch_R"/>
    <property type="match status" value="1"/>
</dbReference>
<keyword evidence="3" id="KW-1185">Reference proteome</keyword>
<evidence type="ECO:0000313" key="2">
    <source>
        <dbReference type="EMBL" id="MCO6042656.1"/>
    </source>
</evidence>